<evidence type="ECO:0000256" key="3">
    <source>
        <dbReference type="ARBA" id="ARBA00022630"/>
    </source>
</evidence>
<keyword evidence="6" id="KW-0560">Oxidoreductase</keyword>
<keyword evidence="3" id="KW-0285">Flavoprotein</keyword>
<dbReference type="InterPro" id="IPR054585">
    <property type="entry name" value="NDH2-like_C"/>
</dbReference>
<name>A0A1L9B185_9BACT</name>
<evidence type="ECO:0000256" key="10">
    <source>
        <dbReference type="SAM" id="Phobius"/>
    </source>
</evidence>
<evidence type="ECO:0000313" key="13">
    <source>
        <dbReference type="EMBL" id="OJH35986.1"/>
    </source>
</evidence>
<evidence type="ECO:0000256" key="5">
    <source>
        <dbReference type="ARBA" id="ARBA00022946"/>
    </source>
</evidence>
<dbReference type="EC" id="1.6.5.9" evidence="2"/>
<evidence type="ECO:0000256" key="7">
    <source>
        <dbReference type="ARBA" id="ARBA00023027"/>
    </source>
</evidence>
<reference evidence="13 14" key="2">
    <citation type="submission" date="2016-12" db="EMBL/GenBank/DDBJ databases">
        <title>Draft Genome Sequence of Cystobacter ferrugineus Strain Cbfe23.</title>
        <authorList>
            <person name="Akbar S."/>
            <person name="Dowd S.E."/>
            <person name="Stevens D.C."/>
        </authorList>
    </citation>
    <scope>NUCLEOTIDE SEQUENCE [LARGE SCALE GENOMIC DNA]</scope>
    <source>
        <strain evidence="13 14">Cbfe23</strain>
    </source>
</reference>
<keyword evidence="10" id="KW-1133">Transmembrane helix</keyword>
<dbReference type="PANTHER" id="PTHR43706:SF47">
    <property type="entry name" value="EXTERNAL NADH-UBIQUINONE OXIDOREDUCTASE 1, MITOCHONDRIAL-RELATED"/>
    <property type="match status" value="1"/>
</dbReference>
<keyword evidence="14" id="KW-1185">Reference proteome</keyword>
<dbReference type="STRING" id="83449.BON30_35890"/>
<feature type="region of interest" description="Disordered" evidence="9">
    <location>
        <begin position="437"/>
        <end position="459"/>
    </location>
</feature>
<keyword evidence="10" id="KW-0472">Membrane</keyword>
<dbReference type="Gene3D" id="3.50.50.100">
    <property type="match status" value="1"/>
</dbReference>
<evidence type="ECO:0000256" key="8">
    <source>
        <dbReference type="ARBA" id="ARBA00047599"/>
    </source>
</evidence>
<evidence type="ECO:0000256" key="6">
    <source>
        <dbReference type="ARBA" id="ARBA00023002"/>
    </source>
</evidence>
<evidence type="ECO:0000256" key="9">
    <source>
        <dbReference type="SAM" id="MobiDB-lite"/>
    </source>
</evidence>
<dbReference type="SUPFAM" id="SSF51905">
    <property type="entry name" value="FAD/NAD(P)-binding domain"/>
    <property type="match status" value="1"/>
</dbReference>
<dbReference type="Pfam" id="PF22366">
    <property type="entry name" value="NDH2_C"/>
    <property type="match status" value="1"/>
</dbReference>
<keyword evidence="5" id="KW-0809">Transit peptide</keyword>
<dbReference type="InterPro" id="IPR045024">
    <property type="entry name" value="NDH-2"/>
</dbReference>
<evidence type="ECO:0000256" key="1">
    <source>
        <dbReference type="ARBA" id="ARBA00005272"/>
    </source>
</evidence>
<dbReference type="GO" id="GO:0050136">
    <property type="term" value="F:NADH dehydrogenase (quinone) (non-electrogenic) activity"/>
    <property type="evidence" value="ECO:0007669"/>
    <property type="project" value="UniProtKB-EC"/>
</dbReference>
<protein>
    <recommendedName>
        <fullName evidence="2">NADH:ubiquinone reductase (non-electrogenic)</fullName>
        <ecNumber evidence="2">1.6.5.9</ecNumber>
    </recommendedName>
</protein>
<dbReference type="OrthoDB" id="9781621at2"/>
<dbReference type="InterPro" id="IPR023753">
    <property type="entry name" value="FAD/NAD-binding_dom"/>
</dbReference>
<keyword evidence="7" id="KW-0520">NAD</keyword>
<gene>
    <name evidence="13" type="ORF">BON30_35890</name>
</gene>
<reference evidence="14" key="1">
    <citation type="submission" date="2016-11" db="EMBL/GenBank/DDBJ databases">
        <authorList>
            <person name="Shukria A."/>
            <person name="Stevens D.C."/>
        </authorList>
    </citation>
    <scope>NUCLEOTIDE SEQUENCE [LARGE SCALE GENOMIC DNA]</scope>
    <source>
        <strain evidence="14">Cbfe23</strain>
    </source>
</reference>
<comment type="similarity">
    <text evidence="1">Belongs to the NADH dehydrogenase family.</text>
</comment>
<sequence>MLPTVGGMDHKDQHHVVIVGAGFGGLQAARKLQKAPVKVTVVDRYNHHLFQPLLYQVATAVLSPADISAPIRSILRGRNTQVLLAEARSVDTARKVLVCDGGEVPYDTLVLATGATHSYFNHPEWANVAPGLKTLNDAVAMRERVLLALEAAERETDPTLQAEWLTFVIIGGGPTGVELAGAISYMLRHSLPGDFRRIDTSKARVLLLEGLPRVLTQYPEDLSARARADLEKLGVEVLTGSMVTGVDERGVSVGDQRIPARTVLWGAGVAASKLVRSLDVPLDKAGRVKVNPTLTVPGHEDIFVLGDVASLVQDGKPVPGIAPAAMQMGRHVAKNIRLRLEGKPMQPFHYVDKGSFAVIGRGYAVGLVFNKLKMGGLLAWMMWAGIHIAYLVGFRNRLAVMLNWAFTFLTRGRDVRLITGAYAPHLPPFSKNAEPPALPLSEAAPHPPAHDAGAPRPIH</sequence>
<evidence type="ECO:0000256" key="4">
    <source>
        <dbReference type="ARBA" id="ARBA00022827"/>
    </source>
</evidence>
<feature type="domain" description="External alternative NADH-ubiquinone oxidoreductase-like C-terminal" evidence="12">
    <location>
        <begin position="353"/>
        <end position="413"/>
    </location>
</feature>
<proteinExistence type="inferred from homology"/>
<evidence type="ECO:0000313" key="14">
    <source>
        <dbReference type="Proteomes" id="UP000182229"/>
    </source>
</evidence>
<evidence type="ECO:0000259" key="11">
    <source>
        <dbReference type="Pfam" id="PF07992"/>
    </source>
</evidence>
<keyword evidence="4" id="KW-0274">FAD</keyword>
<comment type="caution">
    <text evidence="13">The sequence shown here is derived from an EMBL/GenBank/DDBJ whole genome shotgun (WGS) entry which is preliminary data.</text>
</comment>
<feature type="transmembrane region" description="Helical" evidence="10">
    <location>
        <begin position="377"/>
        <end position="394"/>
    </location>
</feature>
<comment type="catalytic activity">
    <reaction evidence="8">
        <text>a quinone + NADH + H(+) = a quinol + NAD(+)</text>
        <dbReference type="Rhea" id="RHEA:46160"/>
        <dbReference type="ChEBI" id="CHEBI:15378"/>
        <dbReference type="ChEBI" id="CHEBI:24646"/>
        <dbReference type="ChEBI" id="CHEBI:57540"/>
        <dbReference type="ChEBI" id="CHEBI:57945"/>
        <dbReference type="ChEBI" id="CHEBI:132124"/>
        <dbReference type="EC" id="1.6.5.9"/>
    </reaction>
</comment>
<accession>A0A1L9B185</accession>
<dbReference type="Proteomes" id="UP000182229">
    <property type="component" value="Unassembled WGS sequence"/>
</dbReference>
<dbReference type="PRINTS" id="PR00368">
    <property type="entry name" value="FADPNR"/>
</dbReference>
<dbReference type="AlphaFoldDB" id="A0A1L9B185"/>
<keyword evidence="10" id="KW-0812">Transmembrane</keyword>
<dbReference type="EMBL" id="MPIN01000012">
    <property type="protein sequence ID" value="OJH35986.1"/>
    <property type="molecule type" value="Genomic_DNA"/>
</dbReference>
<feature type="domain" description="FAD/NAD(P)-binding" evidence="11">
    <location>
        <begin position="15"/>
        <end position="329"/>
    </location>
</feature>
<dbReference type="PANTHER" id="PTHR43706">
    <property type="entry name" value="NADH DEHYDROGENASE"/>
    <property type="match status" value="1"/>
</dbReference>
<dbReference type="PRINTS" id="PR00411">
    <property type="entry name" value="PNDRDTASEI"/>
</dbReference>
<evidence type="ECO:0000259" key="12">
    <source>
        <dbReference type="Pfam" id="PF22366"/>
    </source>
</evidence>
<dbReference type="InterPro" id="IPR036188">
    <property type="entry name" value="FAD/NAD-bd_sf"/>
</dbReference>
<evidence type="ECO:0000256" key="2">
    <source>
        <dbReference type="ARBA" id="ARBA00012637"/>
    </source>
</evidence>
<organism evidence="13 14">
    <name type="scientific">Cystobacter ferrugineus</name>
    <dbReference type="NCBI Taxonomy" id="83449"/>
    <lineage>
        <taxon>Bacteria</taxon>
        <taxon>Pseudomonadati</taxon>
        <taxon>Myxococcota</taxon>
        <taxon>Myxococcia</taxon>
        <taxon>Myxococcales</taxon>
        <taxon>Cystobacterineae</taxon>
        <taxon>Archangiaceae</taxon>
        <taxon>Cystobacter</taxon>
    </lineage>
</organism>
<dbReference type="Pfam" id="PF07992">
    <property type="entry name" value="Pyr_redox_2"/>
    <property type="match status" value="1"/>
</dbReference>